<keyword evidence="3" id="KW-1185">Reference proteome</keyword>
<name>A0ABQ9I2B0_9NEOP</name>
<proteinExistence type="predicted"/>
<dbReference type="Proteomes" id="UP001159363">
    <property type="component" value="Chromosome 3"/>
</dbReference>
<feature type="region of interest" description="Disordered" evidence="1">
    <location>
        <begin position="245"/>
        <end position="287"/>
    </location>
</feature>
<comment type="caution">
    <text evidence="2">The sequence shown here is derived from an EMBL/GenBank/DDBJ whole genome shotgun (WGS) entry which is preliminary data.</text>
</comment>
<reference evidence="2 3" key="1">
    <citation type="submission" date="2023-02" db="EMBL/GenBank/DDBJ databases">
        <title>LHISI_Scaffold_Assembly.</title>
        <authorList>
            <person name="Stuart O.P."/>
            <person name="Cleave R."/>
            <person name="Magrath M.J.L."/>
            <person name="Mikheyev A.S."/>
        </authorList>
    </citation>
    <scope>NUCLEOTIDE SEQUENCE [LARGE SCALE GENOMIC DNA]</scope>
    <source>
        <strain evidence="2">Daus_M_001</strain>
        <tissue evidence="2">Leg muscle</tissue>
    </source>
</reference>
<sequence length="424" mass="47192">MRDKLFAVKFSTFEINLRTIRLGVSYTNEERNLHPTFRSQPQIETAEVSIMLPNLCYAHAETPLAVLELPGRKLALANKWYYLTSATGEITSVRVMSSPACNQWTPSGFVTGTDINVRAKIESGPSWGRKHLKCGGISVIALLYLAGTHRRKNGAPIVNEPNIGWNDLRCDGSSLCVRLNGVDEDQMMFRRSAYLRKKDIKNTWQDFQISRNGLYGIVGRKRTNMMSEEIWAAINSEVLRADEGEASAGMKGRGKREIPENTRRPAASSGTIPICKNPEATPPEIEPDSHRWEASSYCYAAAVSESSNDFFFYLTQLPSSSLEAPEFREKNSTRAIFYYSTCTLAVIAWLFGSTSVPPLVSTLKRVAESVVTGLNVSSAVRSLETEKSVVLQKAVSWDEWRQCHCDVVAATVDDLVVENLVCDV</sequence>
<accession>A0ABQ9I2B0</accession>
<evidence type="ECO:0000313" key="2">
    <source>
        <dbReference type="EMBL" id="KAJ8890410.1"/>
    </source>
</evidence>
<evidence type="ECO:0000256" key="1">
    <source>
        <dbReference type="SAM" id="MobiDB-lite"/>
    </source>
</evidence>
<protein>
    <submittedName>
        <fullName evidence="2">Uncharacterized protein</fullName>
    </submittedName>
</protein>
<gene>
    <name evidence="2" type="ORF">PR048_009918</name>
</gene>
<evidence type="ECO:0000313" key="3">
    <source>
        <dbReference type="Proteomes" id="UP001159363"/>
    </source>
</evidence>
<dbReference type="EMBL" id="JARBHB010000003">
    <property type="protein sequence ID" value="KAJ8890410.1"/>
    <property type="molecule type" value="Genomic_DNA"/>
</dbReference>
<organism evidence="2 3">
    <name type="scientific">Dryococelus australis</name>
    <dbReference type="NCBI Taxonomy" id="614101"/>
    <lineage>
        <taxon>Eukaryota</taxon>
        <taxon>Metazoa</taxon>
        <taxon>Ecdysozoa</taxon>
        <taxon>Arthropoda</taxon>
        <taxon>Hexapoda</taxon>
        <taxon>Insecta</taxon>
        <taxon>Pterygota</taxon>
        <taxon>Neoptera</taxon>
        <taxon>Polyneoptera</taxon>
        <taxon>Phasmatodea</taxon>
        <taxon>Verophasmatodea</taxon>
        <taxon>Anareolatae</taxon>
        <taxon>Phasmatidae</taxon>
        <taxon>Eurycanthinae</taxon>
        <taxon>Dryococelus</taxon>
    </lineage>
</organism>